<protein>
    <submittedName>
        <fullName evidence="1">Hemolysin family protein</fullName>
    </submittedName>
</protein>
<comment type="caution">
    <text evidence="1">The sequence shown here is derived from an EMBL/GenBank/DDBJ whole genome shotgun (WGS) entry which is preliminary data.</text>
</comment>
<reference evidence="1" key="1">
    <citation type="submission" date="2024-03" db="EMBL/GenBank/DDBJ databases">
        <title>Human intestinal bacterial collection.</title>
        <authorList>
            <person name="Pauvert C."/>
            <person name="Hitch T.C.A."/>
            <person name="Clavel T."/>
        </authorList>
    </citation>
    <scope>NUCLEOTIDE SEQUENCE</scope>
    <source>
        <strain evidence="1">CLA-AA-H227</strain>
    </source>
</reference>
<evidence type="ECO:0000313" key="1">
    <source>
        <dbReference type="EMBL" id="MEQ2526829.1"/>
    </source>
</evidence>
<dbReference type="Proteomes" id="UP001439875">
    <property type="component" value="Unassembled WGS sequence"/>
</dbReference>
<name>A0ACC6SA08_9BACI</name>
<evidence type="ECO:0000313" key="2">
    <source>
        <dbReference type="Proteomes" id="UP001439875"/>
    </source>
</evidence>
<accession>A0ACC6SA08</accession>
<sequence>MGFEIMVLVILILVNAFFAASEMALVSINDNKMRLLADGGNKKAQVVQHLLSEPSRFLATIQIGITLSGFLASAFTARSFAGVLTEAISQLNLPIEKGVLEMLSTAIMTLILSYFTLVIGELVPKRLAIQKAEEISFLVASPISLLSKFTAPFVKLLTLSTNLIVRLFGIDPHMEEENVTEEEIRMMVDVGQERGTIQEAEKVMINNIFEFDNKTVSDIMTHRMNIVAIPVDTSFQEAVHIANVEKYTRIPVYEENIDRIVGILHVKDLFYFIENGDRDAFDLRELIREPYYVLESTRIDYVFRDMQKNKSHVAIAIDEYGGTDGIVTMEDILEEIVGNIFDEYDEPELDIDDIEQINENKYMIAGTTDLDDVEDLLKVEFPTDDYDTLSGFIIGQLGYIPDPGEKPLVEYENSLFEIEEVNDRRIVKVKVTVKENEDEEQE</sequence>
<keyword evidence="2" id="KW-1185">Reference proteome</keyword>
<proteinExistence type="predicted"/>
<gene>
    <name evidence="1" type="ORF">WMO40_08960</name>
</gene>
<organism evidence="1 2">
    <name type="scientific">Robertmurraya yapensis</name>
    <name type="common">ex Hitch et al 2024</name>
    <dbReference type="NCBI Taxonomy" id="3133160"/>
    <lineage>
        <taxon>Bacteria</taxon>
        <taxon>Bacillati</taxon>
        <taxon>Bacillota</taxon>
        <taxon>Bacilli</taxon>
        <taxon>Bacillales</taxon>
        <taxon>Bacillaceae</taxon>
        <taxon>Robertmurraya</taxon>
    </lineage>
</organism>
<dbReference type="EMBL" id="JBBMEW010000005">
    <property type="protein sequence ID" value="MEQ2526829.1"/>
    <property type="molecule type" value="Genomic_DNA"/>
</dbReference>